<proteinExistence type="inferred from homology"/>
<evidence type="ECO:0000256" key="7">
    <source>
        <dbReference type="ARBA" id="ARBA00024701"/>
    </source>
</evidence>
<name>A0ABU3P308_9FIRM</name>
<dbReference type="PIRSF" id="PIRSF002939">
    <property type="entry name" value="RNA_polymerase_sigma-H_factor"/>
    <property type="match status" value="1"/>
</dbReference>
<evidence type="ECO:0000256" key="5">
    <source>
        <dbReference type="ARBA" id="ARBA00023125"/>
    </source>
</evidence>
<dbReference type="InterPro" id="IPR000943">
    <property type="entry name" value="RNA_pol_sigma70"/>
</dbReference>
<comment type="caution">
    <text evidence="9">The sequence shown here is derived from an EMBL/GenBank/DDBJ whole genome shotgun (WGS) entry which is preliminary data.</text>
</comment>
<dbReference type="InterPro" id="IPR036388">
    <property type="entry name" value="WH-like_DNA-bd_sf"/>
</dbReference>
<comment type="similarity">
    <text evidence="1">Belongs to the sigma-70 factor family.</text>
</comment>
<dbReference type="Gene3D" id="1.10.1740.10">
    <property type="match status" value="1"/>
</dbReference>
<sequence length="198" mass="22047">MVVISSLSDTQFADIVAEYKGLVRAMAKKFYFPGSDREDVIQEGMMGLYKAALAYKPDGRTSFRSFAAMVINRHLITALKTARRGKALVLTSAERLENRVQEDRYAHIKEVGEIIPGAATDPLATIIAEEEAATFIRRLKKVLSPLEMEVLQCRLAGYTIQETAATLARSPKAVDNALTRIKNKFRVETEILKRAIGQ</sequence>
<evidence type="ECO:0000313" key="10">
    <source>
        <dbReference type="Proteomes" id="UP001254848"/>
    </source>
</evidence>
<keyword evidence="4" id="KW-0731">Sigma factor</keyword>
<evidence type="ECO:0000256" key="1">
    <source>
        <dbReference type="ARBA" id="ARBA00007788"/>
    </source>
</evidence>
<dbReference type="Gene3D" id="1.10.10.10">
    <property type="entry name" value="Winged helix-like DNA-binding domain superfamily/Winged helix DNA-binding domain"/>
    <property type="match status" value="1"/>
</dbReference>
<keyword evidence="3" id="KW-0805">Transcription regulation</keyword>
<feature type="domain" description="RNA polymerase sigma-70" evidence="8">
    <location>
        <begin position="39"/>
        <end position="52"/>
    </location>
</feature>
<evidence type="ECO:0000256" key="4">
    <source>
        <dbReference type="ARBA" id="ARBA00023082"/>
    </source>
</evidence>
<dbReference type="SMART" id="SM00421">
    <property type="entry name" value="HTH_LUXR"/>
    <property type="match status" value="1"/>
</dbReference>
<evidence type="ECO:0000256" key="2">
    <source>
        <dbReference type="ARBA" id="ARBA00021245"/>
    </source>
</evidence>
<gene>
    <name evidence="9" type="ORF">Q4T40_19435</name>
</gene>
<dbReference type="InterPro" id="IPR014284">
    <property type="entry name" value="RNA_pol_sigma-70_dom"/>
</dbReference>
<keyword evidence="5" id="KW-0238">DNA-binding</keyword>
<evidence type="ECO:0000256" key="3">
    <source>
        <dbReference type="ARBA" id="ARBA00023015"/>
    </source>
</evidence>
<dbReference type="PANTHER" id="PTHR30385:SF1">
    <property type="entry name" value="RNA POLYMERASE SIGMA-H FACTOR"/>
    <property type="match status" value="1"/>
</dbReference>
<organism evidence="9 10">
    <name type="scientific">Anaeroselena agilis</name>
    <dbReference type="NCBI Taxonomy" id="3063788"/>
    <lineage>
        <taxon>Bacteria</taxon>
        <taxon>Bacillati</taxon>
        <taxon>Bacillota</taxon>
        <taxon>Negativicutes</taxon>
        <taxon>Acetonemataceae</taxon>
        <taxon>Anaeroselena</taxon>
    </lineage>
</organism>
<protein>
    <recommendedName>
        <fullName evidence="2">RNA polymerase sigma factor SigS</fullName>
    </recommendedName>
</protein>
<dbReference type="SUPFAM" id="SSF46894">
    <property type="entry name" value="C-terminal effector domain of the bipartite response regulators"/>
    <property type="match status" value="1"/>
</dbReference>
<dbReference type="PROSITE" id="PS00715">
    <property type="entry name" value="SIGMA70_1"/>
    <property type="match status" value="1"/>
</dbReference>
<dbReference type="InterPro" id="IPR013325">
    <property type="entry name" value="RNA_pol_sigma_r2"/>
</dbReference>
<keyword evidence="6" id="KW-0804">Transcription</keyword>
<evidence type="ECO:0000313" key="9">
    <source>
        <dbReference type="EMBL" id="MDT8903409.1"/>
    </source>
</evidence>
<dbReference type="Proteomes" id="UP001254848">
    <property type="component" value="Unassembled WGS sequence"/>
</dbReference>
<keyword evidence="10" id="KW-1185">Reference proteome</keyword>
<dbReference type="InterPro" id="IPR016371">
    <property type="entry name" value="RNA_pol_sigma-H_factor"/>
</dbReference>
<dbReference type="InterPro" id="IPR000792">
    <property type="entry name" value="Tscrpt_reg_LuxR_C"/>
</dbReference>
<dbReference type="Pfam" id="PF04542">
    <property type="entry name" value="Sigma70_r2"/>
    <property type="match status" value="1"/>
</dbReference>
<dbReference type="InterPro" id="IPR016032">
    <property type="entry name" value="Sig_transdc_resp-reg_C-effctor"/>
</dbReference>
<accession>A0ABU3P308</accession>
<reference evidence="9 10" key="1">
    <citation type="submission" date="2023-07" db="EMBL/GenBank/DDBJ databases">
        <title>The novel representative of Negativicutes class, Anaeroselena agilis gen. nov. sp. nov.</title>
        <authorList>
            <person name="Prokofeva M.I."/>
            <person name="Elcheninov A.G."/>
            <person name="Klyukina A."/>
            <person name="Kublanov I.V."/>
            <person name="Frolov E.N."/>
            <person name="Podosokorskaya O.A."/>
        </authorList>
    </citation>
    <scope>NUCLEOTIDE SEQUENCE [LARGE SCALE GENOMIC DNA]</scope>
    <source>
        <strain evidence="9 10">4137-cl</strain>
    </source>
</reference>
<dbReference type="RefSeq" id="WP_413781865.1">
    <property type="nucleotide sequence ID" value="NZ_JAUOZS010000001.1"/>
</dbReference>
<dbReference type="PANTHER" id="PTHR30385">
    <property type="entry name" value="SIGMA FACTOR F FLAGELLAR"/>
    <property type="match status" value="1"/>
</dbReference>
<evidence type="ECO:0000259" key="8">
    <source>
        <dbReference type="PROSITE" id="PS00715"/>
    </source>
</evidence>
<dbReference type="EMBL" id="JAUOZS010000001">
    <property type="protein sequence ID" value="MDT8903409.1"/>
    <property type="molecule type" value="Genomic_DNA"/>
</dbReference>
<dbReference type="InterPro" id="IPR007627">
    <property type="entry name" value="RNA_pol_sigma70_r2"/>
</dbReference>
<dbReference type="NCBIfam" id="TIGR02937">
    <property type="entry name" value="sigma70-ECF"/>
    <property type="match status" value="1"/>
</dbReference>
<evidence type="ECO:0000256" key="6">
    <source>
        <dbReference type="ARBA" id="ARBA00023163"/>
    </source>
</evidence>
<comment type="function">
    <text evidence="7">Sigma factors are initiation factors that promote the attachment of RNA polymerase to specific initiation sites and are then released. Sigma-S contributes to the protection against external stress, thus playing a role in cellular fitness and survival.</text>
</comment>
<dbReference type="SUPFAM" id="SSF88946">
    <property type="entry name" value="Sigma2 domain of RNA polymerase sigma factors"/>
    <property type="match status" value="1"/>
</dbReference>